<gene>
    <name evidence="1" type="ORF">C8N40_104124</name>
</gene>
<sequence length="176" mass="20349">MPNFKDIAYLQAGNQRQRAAYEVLLKYEVMQKLASFDPLLAGTIPIGIDVERSDLDIICCWKSKADFRQTLLLYFSGYPGFALKECAVRGQESMVARFWLDTFEVEVFGQSTPSREQHAYRHMLVEYDLLQTYGEPLRQQVVHLKKRGVKTEPAFARLLNLPGDPYEALLRLEERL</sequence>
<evidence type="ECO:0000313" key="1">
    <source>
        <dbReference type="EMBL" id="PTX19393.1"/>
    </source>
</evidence>
<dbReference type="AlphaFoldDB" id="A0A2T5YJB1"/>
<name>A0A2T5YJB1_9BACT</name>
<dbReference type="EMBL" id="QBKI01000004">
    <property type="protein sequence ID" value="PTX19393.1"/>
    <property type="molecule type" value="Genomic_DNA"/>
</dbReference>
<dbReference type="Proteomes" id="UP000244225">
    <property type="component" value="Unassembled WGS sequence"/>
</dbReference>
<reference evidence="1 2" key="1">
    <citation type="submission" date="2018-04" db="EMBL/GenBank/DDBJ databases">
        <title>Genomic Encyclopedia of Archaeal and Bacterial Type Strains, Phase II (KMG-II): from individual species to whole genera.</title>
        <authorList>
            <person name="Goeker M."/>
        </authorList>
    </citation>
    <scope>NUCLEOTIDE SEQUENCE [LARGE SCALE GENOMIC DNA]</scope>
    <source>
        <strain evidence="1 2">DSM 100162</strain>
    </source>
</reference>
<proteinExistence type="predicted"/>
<dbReference type="Pfam" id="PF14091">
    <property type="entry name" value="DUF4269"/>
    <property type="match status" value="1"/>
</dbReference>
<evidence type="ECO:0000313" key="2">
    <source>
        <dbReference type="Proteomes" id="UP000244225"/>
    </source>
</evidence>
<organism evidence="1 2">
    <name type="scientific">Pontibacter mucosus</name>
    <dbReference type="NCBI Taxonomy" id="1649266"/>
    <lineage>
        <taxon>Bacteria</taxon>
        <taxon>Pseudomonadati</taxon>
        <taxon>Bacteroidota</taxon>
        <taxon>Cytophagia</taxon>
        <taxon>Cytophagales</taxon>
        <taxon>Hymenobacteraceae</taxon>
        <taxon>Pontibacter</taxon>
    </lineage>
</organism>
<accession>A0A2T5YJB1</accession>
<comment type="caution">
    <text evidence="1">The sequence shown here is derived from an EMBL/GenBank/DDBJ whole genome shotgun (WGS) entry which is preliminary data.</text>
</comment>
<keyword evidence="2" id="KW-1185">Reference proteome</keyword>
<protein>
    <submittedName>
        <fullName evidence="1">Uncharacterized protein DUF4269</fullName>
    </submittedName>
</protein>
<dbReference type="RefSeq" id="WP_108211513.1">
    <property type="nucleotide sequence ID" value="NZ_QBKI01000004.1"/>
</dbReference>
<dbReference type="OrthoDB" id="6402248at2"/>
<dbReference type="InterPro" id="IPR025365">
    <property type="entry name" value="DUF4269"/>
</dbReference>